<dbReference type="EMBL" id="PGCJ01000822">
    <property type="protein sequence ID" value="PLW18905.1"/>
    <property type="molecule type" value="Genomic_DNA"/>
</dbReference>
<reference evidence="1 3" key="1">
    <citation type="submission" date="2017-11" db="EMBL/GenBank/DDBJ databases">
        <title>De novo assembly and phasing of dikaryotic genomes from two isolates of Puccinia coronata f. sp. avenae, the causal agent of oat crown rust.</title>
        <authorList>
            <person name="Miller M.E."/>
            <person name="Zhang Y."/>
            <person name="Omidvar V."/>
            <person name="Sperschneider J."/>
            <person name="Schwessinger B."/>
            <person name="Raley C."/>
            <person name="Palmer J.M."/>
            <person name="Garnica D."/>
            <person name="Upadhyaya N."/>
            <person name="Rathjen J."/>
            <person name="Taylor J.M."/>
            <person name="Park R.F."/>
            <person name="Dodds P.N."/>
            <person name="Hirsch C.D."/>
            <person name="Kianian S.F."/>
            <person name="Figueroa M."/>
        </authorList>
    </citation>
    <scope>NUCLEOTIDE SEQUENCE [LARGE SCALE GENOMIC DNA]</scope>
    <source>
        <strain evidence="1">12NC29</strain>
    </source>
</reference>
<protein>
    <submittedName>
        <fullName evidence="1">Uncharacterized protein</fullName>
    </submittedName>
</protein>
<evidence type="ECO:0000313" key="2">
    <source>
        <dbReference type="EMBL" id="PLW46061.1"/>
    </source>
</evidence>
<accession>A0A2N5T0C8</accession>
<evidence type="ECO:0000313" key="3">
    <source>
        <dbReference type="Proteomes" id="UP000235388"/>
    </source>
</evidence>
<sequence>MLLTTPMACLIVSNEKVFMTALEVEDQAEVSSVDSGSTYELLTHTTISLPSKGTLDEPSVSPTIAANAILRQNRYRTAQSELELYILGKYLPPVEDTGDWPCAFAQDFDYSSDESETSTSDIPAHLDTHEPLPMMQRLRNLLDLSPHSTLVGIGLTRMPSRTQIALVITTYRDHRKSTIAQDTNNRFDHHSIIAGLRSNRTKLPPTYSPDGITIIAWIPIAAPNIPHYSR</sequence>
<comment type="caution">
    <text evidence="1">The sequence shown here is derived from an EMBL/GenBank/DDBJ whole genome shotgun (WGS) entry which is preliminary data.</text>
</comment>
<keyword evidence="3" id="KW-1185">Reference proteome</keyword>
<name>A0A2N5T0C8_9BASI</name>
<dbReference type="AlphaFoldDB" id="A0A2N5T0C8"/>
<evidence type="ECO:0000313" key="1">
    <source>
        <dbReference type="EMBL" id="PLW18905.1"/>
    </source>
</evidence>
<proteinExistence type="predicted"/>
<organism evidence="1 3">
    <name type="scientific">Puccinia coronata f. sp. avenae</name>
    <dbReference type="NCBI Taxonomy" id="200324"/>
    <lineage>
        <taxon>Eukaryota</taxon>
        <taxon>Fungi</taxon>
        <taxon>Dikarya</taxon>
        <taxon>Basidiomycota</taxon>
        <taxon>Pucciniomycotina</taxon>
        <taxon>Pucciniomycetes</taxon>
        <taxon>Pucciniales</taxon>
        <taxon>Pucciniaceae</taxon>
        <taxon>Puccinia</taxon>
    </lineage>
</organism>
<gene>
    <name evidence="2" type="ORF">PCANC_11598</name>
    <name evidence="1" type="ORF">PCANC_12840</name>
</gene>
<dbReference type="Proteomes" id="UP000235388">
    <property type="component" value="Unassembled WGS sequence"/>
</dbReference>
<dbReference type="EMBL" id="PGCJ01000122">
    <property type="protein sequence ID" value="PLW46061.1"/>
    <property type="molecule type" value="Genomic_DNA"/>
</dbReference>